<evidence type="ECO:0008006" key="5">
    <source>
        <dbReference type="Google" id="ProtNLM"/>
    </source>
</evidence>
<evidence type="ECO:0000313" key="4">
    <source>
        <dbReference type="Proteomes" id="UP000242682"/>
    </source>
</evidence>
<reference evidence="3 4" key="1">
    <citation type="submission" date="2018-03" db="EMBL/GenBank/DDBJ databases">
        <title>Genomic Encyclopedia of Type Strains, Phase III (KMG-III): the genomes of soil and plant-associated and newly described type strains.</title>
        <authorList>
            <person name="Whitman W."/>
        </authorList>
    </citation>
    <scope>NUCLEOTIDE SEQUENCE [LARGE SCALE GENOMIC DNA]</scope>
    <source>
        <strain evidence="3 4">CGMCC 1.12259</strain>
    </source>
</reference>
<organism evidence="3 4">
    <name type="scientific">Planomicrobium soli</name>
    <dbReference type="NCBI Taxonomy" id="1176648"/>
    <lineage>
        <taxon>Bacteria</taxon>
        <taxon>Bacillati</taxon>
        <taxon>Bacillota</taxon>
        <taxon>Bacilli</taxon>
        <taxon>Bacillales</taxon>
        <taxon>Caryophanaceae</taxon>
        <taxon>Planomicrobium</taxon>
    </lineage>
</organism>
<evidence type="ECO:0000256" key="2">
    <source>
        <dbReference type="SAM" id="Phobius"/>
    </source>
</evidence>
<dbReference type="AlphaFoldDB" id="A0A2P8H729"/>
<dbReference type="EMBL" id="PYAT01000001">
    <property type="protein sequence ID" value="PSL42001.1"/>
    <property type="molecule type" value="Genomic_DNA"/>
</dbReference>
<keyword evidence="2" id="KW-1133">Transmembrane helix</keyword>
<proteinExistence type="predicted"/>
<feature type="region of interest" description="Disordered" evidence="1">
    <location>
        <begin position="90"/>
        <end position="126"/>
    </location>
</feature>
<dbReference type="Proteomes" id="UP000242682">
    <property type="component" value="Unassembled WGS sequence"/>
</dbReference>
<gene>
    <name evidence="3" type="ORF">B0H99_101249</name>
</gene>
<sequence length="402" mass="44009">MSNNKWDESYIENLLGDFPEIQDRRPKEEVYSRLAKKAPAQKRQRNWLPLLVAVLAFMTIGILAASILSQNGIDSAVEESVADQTAETAITSKEASDDVGGNSAAVTSQESEETEESANISDMPPAEMSRTAVYESDLNEAILFTIGLTENAYVIPVSFLIPKEQIERDFENGTPDSVDLYNQYASQLDEEALGFAEYHPYSGTISKTDRGAAHMLPSDHKYDKSSASIGVYTASIQDTFKDIEEVALLNEDGTPAEFGQVGPMEPIKTEAANIAFHAYTTAGGATYLIPSHGMPFSSAAEAVESLATSPSDFQQATIPEGTSYAVTETEELVEVQFTEPFDFESLDPVAAVRLVESLSLTTKSFGKQVQLSNTVQEQWNEFDLTQPIEVPVAPNKLEWPMR</sequence>
<keyword evidence="2" id="KW-0472">Membrane</keyword>
<evidence type="ECO:0000313" key="3">
    <source>
        <dbReference type="EMBL" id="PSL42001.1"/>
    </source>
</evidence>
<keyword evidence="4" id="KW-1185">Reference proteome</keyword>
<comment type="caution">
    <text evidence="3">The sequence shown here is derived from an EMBL/GenBank/DDBJ whole genome shotgun (WGS) entry which is preliminary data.</text>
</comment>
<protein>
    <recommendedName>
        <fullName evidence="5">Sporulation and spore germination protein</fullName>
    </recommendedName>
</protein>
<name>A0A2P8H729_9BACL</name>
<evidence type="ECO:0000256" key="1">
    <source>
        <dbReference type="SAM" id="MobiDB-lite"/>
    </source>
</evidence>
<feature type="transmembrane region" description="Helical" evidence="2">
    <location>
        <begin position="47"/>
        <end position="68"/>
    </location>
</feature>
<keyword evidence="2" id="KW-0812">Transmembrane</keyword>
<dbReference type="RefSeq" id="WP_106531800.1">
    <property type="nucleotide sequence ID" value="NZ_PYAT01000001.1"/>
</dbReference>
<accession>A0A2P8H729</accession>
<dbReference type="OrthoDB" id="2965336at2"/>